<evidence type="ECO:0000313" key="4">
    <source>
        <dbReference type="Proteomes" id="UP000289738"/>
    </source>
</evidence>
<proteinExistence type="predicted"/>
<feature type="region of interest" description="Disordered" evidence="1">
    <location>
        <begin position="384"/>
        <end position="415"/>
    </location>
</feature>
<dbReference type="InterPro" id="IPR058594">
    <property type="entry name" value="PB1-like_dom_pln"/>
</dbReference>
<accession>A0A444YYT1</accession>
<dbReference type="EMBL" id="SDMP01000015">
    <property type="protein sequence ID" value="RYR06974.1"/>
    <property type="molecule type" value="Genomic_DNA"/>
</dbReference>
<comment type="caution">
    <text evidence="3">The sequence shown here is derived from an EMBL/GenBank/DDBJ whole genome shotgun (WGS) entry which is preliminary data.</text>
</comment>
<sequence>MKMDVLLDIMFHHGGNFEKDDEGNLRYTPDNLTCLDDLDEDTLDIFFIRNYYKELGYDKILHCWWLVPGRTLETGLRNLKSDNELREMCFLAHKNNELVDVYFEHGVSSPDYLQDEEEKTGMDNTGVVVAEEEGAMVTPNDKTRNPSSESPQNKSTPVNIIDIPNPPINPTPPTTPTPPTMPESVTNPKPPSQEKSLANPNDQSQVKPATNQKPKSPTNPQSKPPINQKPMPPTKPILPKSVSTATSNSTLKSTFKKKTTTTTHNFRPCTRSVAKGKAMLQARQEGGDALSSDSYDSDEDSLYKPMIEDSSSSDDDDYDNDVCKAKTVKKDIRFKHAPATAFAKDKEQVTIEDDAFVEEVSDGDVDLCFVGGIGNDAYNAYDPGVDSDGANSWHSEEMKTPPNSEDEGADEESEDVCSVFREEAVREFTIQEGRRIRFRKNDNVRMRATCQAAEVCTITKSRPDKLPPKRKSSISPTSAHAPVNPMQGASSGTAARLGSILKFIPTPGLFKAPRKKN</sequence>
<protein>
    <recommendedName>
        <fullName evidence="2">PB1-like domain-containing protein</fullName>
    </recommendedName>
</protein>
<evidence type="ECO:0000256" key="1">
    <source>
        <dbReference type="SAM" id="MobiDB-lite"/>
    </source>
</evidence>
<feature type="compositionally biased region" description="Pro residues" evidence="1">
    <location>
        <begin position="164"/>
        <end position="181"/>
    </location>
</feature>
<feature type="compositionally biased region" description="Acidic residues" evidence="1">
    <location>
        <begin position="311"/>
        <end position="320"/>
    </location>
</feature>
<feature type="compositionally biased region" description="Polar residues" evidence="1">
    <location>
        <begin position="145"/>
        <end position="155"/>
    </location>
</feature>
<reference evidence="3 4" key="1">
    <citation type="submission" date="2019-01" db="EMBL/GenBank/DDBJ databases">
        <title>Sequencing of cultivated peanut Arachis hypogaea provides insights into genome evolution and oil improvement.</title>
        <authorList>
            <person name="Chen X."/>
        </authorList>
    </citation>
    <scope>NUCLEOTIDE SEQUENCE [LARGE SCALE GENOMIC DNA]</scope>
    <source>
        <strain evidence="4">cv. Fuhuasheng</strain>
        <tissue evidence="3">Leaves</tissue>
    </source>
</reference>
<evidence type="ECO:0000313" key="3">
    <source>
        <dbReference type="EMBL" id="RYR06974.1"/>
    </source>
</evidence>
<keyword evidence="4" id="KW-1185">Reference proteome</keyword>
<feature type="region of interest" description="Disordered" evidence="1">
    <location>
        <begin position="461"/>
        <end position="492"/>
    </location>
</feature>
<evidence type="ECO:0000259" key="2">
    <source>
        <dbReference type="Pfam" id="PF26130"/>
    </source>
</evidence>
<dbReference type="Pfam" id="PF26130">
    <property type="entry name" value="PB1-like"/>
    <property type="match status" value="1"/>
</dbReference>
<feature type="region of interest" description="Disordered" evidence="1">
    <location>
        <begin position="131"/>
        <end position="320"/>
    </location>
</feature>
<dbReference type="Proteomes" id="UP000289738">
    <property type="component" value="Chromosome B05"/>
</dbReference>
<dbReference type="AlphaFoldDB" id="A0A444YYT1"/>
<feature type="domain" description="PB1-like" evidence="2">
    <location>
        <begin position="3"/>
        <end position="105"/>
    </location>
</feature>
<organism evidence="3 4">
    <name type="scientific">Arachis hypogaea</name>
    <name type="common">Peanut</name>
    <dbReference type="NCBI Taxonomy" id="3818"/>
    <lineage>
        <taxon>Eukaryota</taxon>
        <taxon>Viridiplantae</taxon>
        <taxon>Streptophyta</taxon>
        <taxon>Embryophyta</taxon>
        <taxon>Tracheophyta</taxon>
        <taxon>Spermatophyta</taxon>
        <taxon>Magnoliopsida</taxon>
        <taxon>eudicotyledons</taxon>
        <taxon>Gunneridae</taxon>
        <taxon>Pentapetalae</taxon>
        <taxon>rosids</taxon>
        <taxon>fabids</taxon>
        <taxon>Fabales</taxon>
        <taxon>Fabaceae</taxon>
        <taxon>Papilionoideae</taxon>
        <taxon>50 kb inversion clade</taxon>
        <taxon>dalbergioids sensu lato</taxon>
        <taxon>Dalbergieae</taxon>
        <taxon>Pterocarpus clade</taxon>
        <taxon>Arachis</taxon>
    </lineage>
</organism>
<gene>
    <name evidence="3" type="ORF">Ahy_B05g074298</name>
</gene>
<name>A0A444YYT1_ARAHY</name>
<feature type="compositionally biased region" description="Acidic residues" evidence="1">
    <location>
        <begin position="404"/>
        <end position="415"/>
    </location>
</feature>
<feature type="compositionally biased region" description="Polar residues" evidence="1">
    <location>
        <begin position="183"/>
        <end position="225"/>
    </location>
</feature>